<dbReference type="InterPro" id="IPR015422">
    <property type="entry name" value="PyrdxlP-dep_Trfase_small"/>
</dbReference>
<dbReference type="PANTHER" id="PTHR42885:SF2">
    <property type="entry name" value="HISTIDINOL-PHOSPHATE AMINOTRANSFERASE"/>
    <property type="match status" value="1"/>
</dbReference>
<evidence type="ECO:0000256" key="3">
    <source>
        <dbReference type="ARBA" id="ARBA00007970"/>
    </source>
</evidence>
<evidence type="ECO:0000256" key="8">
    <source>
        <dbReference type="ARBA" id="ARBA00022898"/>
    </source>
</evidence>
<dbReference type="Gene3D" id="3.90.1150.10">
    <property type="entry name" value="Aspartate Aminotransferase, domain 1"/>
    <property type="match status" value="1"/>
</dbReference>
<dbReference type="Pfam" id="PF00155">
    <property type="entry name" value="Aminotran_1_2"/>
    <property type="match status" value="1"/>
</dbReference>
<name>A0A0C5W1E0_9GAMM</name>
<dbReference type="Proteomes" id="UP000032266">
    <property type="component" value="Chromosome"/>
</dbReference>
<evidence type="ECO:0000256" key="10">
    <source>
        <dbReference type="ARBA" id="ARBA00047481"/>
    </source>
</evidence>
<dbReference type="InterPro" id="IPR005861">
    <property type="entry name" value="HisP_aminotrans"/>
</dbReference>
<dbReference type="PATRIC" id="fig|1445510.3.peg.4431"/>
<protein>
    <recommendedName>
        <fullName evidence="11">Histidinol-phosphate aminotransferase</fullName>
        <ecNumber evidence="11">2.6.1.9</ecNumber>
    </recommendedName>
    <alternativeName>
        <fullName evidence="11">Imidazole acetol-phosphate transaminase</fullName>
    </alternativeName>
</protein>
<dbReference type="HOGENOM" id="CLU_017584_3_1_6"/>
<evidence type="ECO:0000259" key="12">
    <source>
        <dbReference type="Pfam" id="PF00155"/>
    </source>
</evidence>
<keyword evidence="14" id="KW-1185">Reference proteome</keyword>
<dbReference type="AlphaFoldDB" id="A0A0C5W1E0"/>
<dbReference type="GO" id="GO:0004400">
    <property type="term" value="F:histidinol-phosphate transaminase activity"/>
    <property type="evidence" value="ECO:0007669"/>
    <property type="project" value="UniProtKB-UniRule"/>
</dbReference>
<gene>
    <name evidence="11" type="primary">hisC</name>
    <name evidence="13" type="ORF">YC6258_04467</name>
</gene>
<evidence type="ECO:0000256" key="9">
    <source>
        <dbReference type="ARBA" id="ARBA00023102"/>
    </source>
</evidence>
<evidence type="ECO:0000256" key="5">
    <source>
        <dbReference type="ARBA" id="ARBA00022576"/>
    </source>
</evidence>
<dbReference type="SUPFAM" id="SSF53383">
    <property type="entry name" value="PLP-dependent transferases"/>
    <property type="match status" value="1"/>
</dbReference>
<dbReference type="OrthoDB" id="9809616at2"/>
<keyword evidence="9 11" id="KW-0368">Histidine biosynthesis</keyword>
<dbReference type="UniPathway" id="UPA00031">
    <property type="reaction ID" value="UER00012"/>
</dbReference>
<proteinExistence type="inferred from homology"/>
<keyword evidence="7 11" id="KW-0808">Transferase</keyword>
<comment type="cofactor">
    <cofactor evidence="1 11">
        <name>pyridoxal 5'-phosphate</name>
        <dbReference type="ChEBI" id="CHEBI:597326"/>
    </cofactor>
</comment>
<comment type="pathway">
    <text evidence="2 11">Amino-acid biosynthesis; L-histidine biosynthesis; L-histidine from 5-phospho-alpha-D-ribose 1-diphosphate: step 7/9.</text>
</comment>
<dbReference type="GO" id="GO:0030170">
    <property type="term" value="F:pyridoxal phosphate binding"/>
    <property type="evidence" value="ECO:0007669"/>
    <property type="project" value="InterPro"/>
</dbReference>
<dbReference type="HAMAP" id="MF_01023">
    <property type="entry name" value="HisC_aminotrans_2"/>
    <property type="match status" value="1"/>
</dbReference>
<dbReference type="InterPro" id="IPR015424">
    <property type="entry name" value="PyrdxlP-dep_Trfase"/>
</dbReference>
<dbReference type="InterPro" id="IPR015421">
    <property type="entry name" value="PyrdxlP-dep_Trfase_major"/>
</dbReference>
<evidence type="ECO:0000256" key="7">
    <source>
        <dbReference type="ARBA" id="ARBA00022679"/>
    </source>
</evidence>
<feature type="modified residue" description="N6-(pyridoxal phosphate)lysine" evidence="11">
    <location>
        <position position="224"/>
    </location>
</feature>
<keyword evidence="8 11" id="KW-0663">Pyridoxal phosphate</keyword>
<dbReference type="RefSeq" id="WP_044618496.1">
    <property type="nucleotide sequence ID" value="NZ_CP007142.1"/>
</dbReference>
<dbReference type="EMBL" id="CP007142">
    <property type="protein sequence ID" value="AJQ96499.1"/>
    <property type="molecule type" value="Genomic_DNA"/>
</dbReference>
<evidence type="ECO:0000256" key="4">
    <source>
        <dbReference type="ARBA" id="ARBA00011738"/>
    </source>
</evidence>
<accession>A0A0C5W1E0</accession>
<dbReference type="KEGG" id="gsn:YC6258_04467"/>
<dbReference type="InterPro" id="IPR004839">
    <property type="entry name" value="Aminotransferase_I/II_large"/>
</dbReference>
<evidence type="ECO:0000256" key="1">
    <source>
        <dbReference type="ARBA" id="ARBA00001933"/>
    </source>
</evidence>
<keyword evidence="6 11" id="KW-0028">Amino-acid biosynthesis</keyword>
<organism evidence="13 14">
    <name type="scientific">Gynuella sunshinyii YC6258</name>
    <dbReference type="NCBI Taxonomy" id="1445510"/>
    <lineage>
        <taxon>Bacteria</taxon>
        <taxon>Pseudomonadati</taxon>
        <taxon>Pseudomonadota</taxon>
        <taxon>Gammaproteobacteria</taxon>
        <taxon>Oceanospirillales</taxon>
        <taxon>Saccharospirillaceae</taxon>
        <taxon>Gynuella</taxon>
    </lineage>
</organism>
<comment type="similarity">
    <text evidence="3 11">Belongs to the class-II pyridoxal-phosphate-dependent aminotransferase family. Histidinol-phosphate aminotransferase subfamily.</text>
</comment>
<dbReference type="EC" id="2.6.1.9" evidence="11"/>
<dbReference type="Gene3D" id="3.40.640.10">
    <property type="entry name" value="Type I PLP-dependent aspartate aminotransferase-like (Major domain)"/>
    <property type="match status" value="1"/>
</dbReference>
<dbReference type="GO" id="GO:0000105">
    <property type="term" value="P:L-histidine biosynthetic process"/>
    <property type="evidence" value="ECO:0007669"/>
    <property type="project" value="UniProtKB-UniRule"/>
</dbReference>
<dbReference type="STRING" id="1445510.YC6258_04467"/>
<dbReference type="CDD" id="cd00609">
    <property type="entry name" value="AAT_like"/>
    <property type="match status" value="1"/>
</dbReference>
<reference evidence="13 14" key="1">
    <citation type="submission" date="2014-01" db="EMBL/GenBank/DDBJ databases">
        <title>Full genme sequencing of cellulolytic bacterium Gynuella sunshinyii YC6258T gen. nov., sp. nov.</title>
        <authorList>
            <person name="Khan H."/>
            <person name="Chung E.J."/>
            <person name="Chung Y.R."/>
        </authorList>
    </citation>
    <scope>NUCLEOTIDE SEQUENCE [LARGE SCALE GENOMIC DNA]</scope>
    <source>
        <strain evidence="13 14">YC6258</strain>
    </source>
</reference>
<keyword evidence="5 11" id="KW-0032">Aminotransferase</keyword>
<evidence type="ECO:0000256" key="6">
    <source>
        <dbReference type="ARBA" id="ARBA00022605"/>
    </source>
</evidence>
<evidence type="ECO:0000313" key="14">
    <source>
        <dbReference type="Proteomes" id="UP000032266"/>
    </source>
</evidence>
<feature type="domain" description="Aminotransferase class I/classII large" evidence="12">
    <location>
        <begin position="33"/>
        <end position="360"/>
    </location>
</feature>
<sequence>MPNNQESISNRVDALIRPEIRGLSAYKVQAAENLIKLDTMENPYHWPQGMVEEWLTILQNVELNRYPSPEAEELKQQLRRVMGVQDHYQLVLGNGSDELIQIIAMAVAGTKRGILAVEPSFVMYRLIAQVLGIPYAGVDLTEDFELDLEALLSKIETENPAVVFLAQPNNPTGNLFGEEKVRRVIENCSGLVVLDEAYLAFTESDLLHLLDDYDNLVIMRTLSKVGLAGLRLGVLIAQQEWSEQFNKVRLPYNISVLSQVSAVFALQHYDVLSQQTDLLRKHRSDLFKALTQFEQLKVWPSEANFLLIRAKQQSAAELHSQLKEHGILVKLLDGVHPLLENCLRINVSSESENAALLSALGKLLPAK</sequence>
<dbReference type="PANTHER" id="PTHR42885">
    <property type="entry name" value="HISTIDINOL-PHOSPHATE AMINOTRANSFERASE-RELATED"/>
    <property type="match status" value="1"/>
</dbReference>
<comment type="subunit">
    <text evidence="4 11">Homodimer.</text>
</comment>
<comment type="catalytic activity">
    <reaction evidence="10 11">
        <text>L-histidinol phosphate + 2-oxoglutarate = 3-(imidazol-4-yl)-2-oxopropyl phosphate + L-glutamate</text>
        <dbReference type="Rhea" id="RHEA:23744"/>
        <dbReference type="ChEBI" id="CHEBI:16810"/>
        <dbReference type="ChEBI" id="CHEBI:29985"/>
        <dbReference type="ChEBI" id="CHEBI:57766"/>
        <dbReference type="ChEBI" id="CHEBI:57980"/>
        <dbReference type="EC" id="2.6.1.9"/>
    </reaction>
</comment>
<evidence type="ECO:0000256" key="11">
    <source>
        <dbReference type="HAMAP-Rule" id="MF_01023"/>
    </source>
</evidence>
<dbReference type="NCBIfam" id="TIGR01141">
    <property type="entry name" value="hisC"/>
    <property type="match status" value="1"/>
</dbReference>
<evidence type="ECO:0000256" key="2">
    <source>
        <dbReference type="ARBA" id="ARBA00005011"/>
    </source>
</evidence>
<evidence type="ECO:0000313" key="13">
    <source>
        <dbReference type="EMBL" id="AJQ96499.1"/>
    </source>
</evidence>